<keyword evidence="1" id="KW-0560">Oxidoreductase</keyword>
<name>A0ABS1X602_9GAMM</name>
<dbReference type="SUPFAM" id="SSF50129">
    <property type="entry name" value="GroES-like"/>
    <property type="match status" value="1"/>
</dbReference>
<dbReference type="Gene3D" id="3.40.50.720">
    <property type="entry name" value="NAD(P)-binding Rossmann-like Domain"/>
    <property type="match status" value="1"/>
</dbReference>
<dbReference type="Proteomes" id="UP000661077">
    <property type="component" value="Unassembled WGS sequence"/>
</dbReference>
<dbReference type="Pfam" id="PF08240">
    <property type="entry name" value="ADH_N"/>
    <property type="match status" value="1"/>
</dbReference>
<reference evidence="3 4" key="1">
    <citation type="journal article" date="2021" name="Int. J. Syst. Evol. Microbiol.">
        <title>Steroidobacter gossypii sp. nov., isolated from soil of cotton cropping field.</title>
        <authorList>
            <person name="Huang R."/>
            <person name="Yang S."/>
            <person name="Zhen C."/>
            <person name="Liu W."/>
        </authorList>
    </citation>
    <scope>NUCLEOTIDE SEQUENCE [LARGE SCALE GENOMIC DNA]</scope>
    <source>
        <strain evidence="3 4">S1-65</strain>
    </source>
</reference>
<accession>A0ABS1X602</accession>
<dbReference type="InterPro" id="IPR050700">
    <property type="entry name" value="YIM1/Zinc_Alcohol_DH_Fams"/>
</dbReference>
<comment type="caution">
    <text evidence="3">The sequence shown here is derived from an EMBL/GenBank/DDBJ whole genome shotgun (WGS) entry which is preliminary data.</text>
</comment>
<dbReference type="PANTHER" id="PTHR11695">
    <property type="entry name" value="ALCOHOL DEHYDROGENASE RELATED"/>
    <property type="match status" value="1"/>
</dbReference>
<dbReference type="SMART" id="SM00829">
    <property type="entry name" value="PKS_ER"/>
    <property type="match status" value="1"/>
</dbReference>
<gene>
    <name evidence="3" type="ORF">JM946_28325</name>
</gene>
<evidence type="ECO:0000313" key="3">
    <source>
        <dbReference type="EMBL" id="MBM0108656.1"/>
    </source>
</evidence>
<dbReference type="InterPro" id="IPR002364">
    <property type="entry name" value="Quin_OxRdtase/zeta-crystal_CS"/>
</dbReference>
<dbReference type="Pfam" id="PF13602">
    <property type="entry name" value="ADH_zinc_N_2"/>
    <property type="match status" value="1"/>
</dbReference>
<sequence>MTLTRKILVIGLAVIAVAVTSLAVALSYTAPCPAAQTPPAGADGMKAIMQRCYGPPTVLKLETIARPSPEPDQILVKVHAAAVNPLDWHSVRGEPYIMRLSSGIGTPSDVSAGVDFAGTVEAVGRDVSRFKVGDAVFGARGGALAEYVVVRESRSVVHKPENLSFEQAAAMPIAAITALQALRDKGKLQPGHKVLINGASGGVGTFAVQIAKALGAEVTGVCSTRNIELVRSLGADRVIDYTQQNFTEGGERYDLILDNVGNHSFLKVRRVLKPRGTIVIVGGQSDEPFLGPMVQFIEGMAVSPFISQEIVGFIAHMNSSDLQALANLAREGKLTPVIDRRYPLDQAAEAIAYLEQGRARGKVVVTMLDQQ</sequence>
<dbReference type="Gene3D" id="3.90.180.10">
    <property type="entry name" value="Medium-chain alcohol dehydrogenases, catalytic domain"/>
    <property type="match status" value="1"/>
</dbReference>
<dbReference type="CDD" id="cd08267">
    <property type="entry name" value="MDR1"/>
    <property type="match status" value="1"/>
</dbReference>
<dbReference type="InterPro" id="IPR036291">
    <property type="entry name" value="NAD(P)-bd_dom_sf"/>
</dbReference>
<keyword evidence="4" id="KW-1185">Reference proteome</keyword>
<dbReference type="EMBL" id="JAEVLS010000009">
    <property type="protein sequence ID" value="MBM0108656.1"/>
    <property type="molecule type" value="Genomic_DNA"/>
</dbReference>
<feature type="domain" description="Enoyl reductase (ER)" evidence="2">
    <location>
        <begin position="54"/>
        <end position="365"/>
    </location>
</feature>
<dbReference type="PROSITE" id="PS01162">
    <property type="entry name" value="QOR_ZETA_CRYSTAL"/>
    <property type="match status" value="1"/>
</dbReference>
<protein>
    <submittedName>
        <fullName evidence="3">NAD(P)-dependent alcohol dehydrogenase</fullName>
    </submittedName>
</protein>
<evidence type="ECO:0000313" key="4">
    <source>
        <dbReference type="Proteomes" id="UP000661077"/>
    </source>
</evidence>
<organism evidence="3 4">
    <name type="scientific">Steroidobacter gossypii</name>
    <dbReference type="NCBI Taxonomy" id="2805490"/>
    <lineage>
        <taxon>Bacteria</taxon>
        <taxon>Pseudomonadati</taxon>
        <taxon>Pseudomonadota</taxon>
        <taxon>Gammaproteobacteria</taxon>
        <taxon>Steroidobacterales</taxon>
        <taxon>Steroidobacteraceae</taxon>
        <taxon>Steroidobacter</taxon>
    </lineage>
</organism>
<dbReference type="InterPro" id="IPR011032">
    <property type="entry name" value="GroES-like_sf"/>
</dbReference>
<dbReference type="PANTHER" id="PTHR11695:SF294">
    <property type="entry name" value="RETICULON-4-INTERACTING PROTEIN 1, MITOCHONDRIAL"/>
    <property type="match status" value="1"/>
</dbReference>
<dbReference type="SUPFAM" id="SSF51735">
    <property type="entry name" value="NAD(P)-binding Rossmann-fold domains"/>
    <property type="match status" value="1"/>
</dbReference>
<evidence type="ECO:0000259" key="2">
    <source>
        <dbReference type="SMART" id="SM00829"/>
    </source>
</evidence>
<dbReference type="InterPro" id="IPR020843">
    <property type="entry name" value="ER"/>
</dbReference>
<evidence type="ECO:0000256" key="1">
    <source>
        <dbReference type="ARBA" id="ARBA00023002"/>
    </source>
</evidence>
<dbReference type="InterPro" id="IPR013154">
    <property type="entry name" value="ADH-like_N"/>
</dbReference>
<proteinExistence type="predicted"/>